<feature type="compositionally biased region" description="Polar residues" evidence="23">
    <location>
        <begin position="1085"/>
        <end position="1098"/>
    </location>
</feature>
<dbReference type="SUPFAM" id="SSF52799">
    <property type="entry name" value="(Phosphotyrosine protein) phosphatases II"/>
    <property type="match status" value="1"/>
</dbReference>
<keyword evidence="8" id="KW-0677">Repeat</keyword>
<dbReference type="InterPro" id="IPR012153">
    <property type="entry name" value="PTPN13"/>
</dbReference>
<dbReference type="FunFam" id="2.30.29.30:FF:000107">
    <property type="entry name" value="Tyrosine-protein phosphatase non-receptor type 13"/>
    <property type="match status" value="1"/>
</dbReference>
<dbReference type="GO" id="GO:0005856">
    <property type="term" value="C:cytoskeleton"/>
    <property type="evidence" value="ECO:0007669"/>
    <property type="project" value="UniProtKB-SubCell"/>
</dbReference>
<dbReference type="PROSITE" id="PS50056">
    <property type="entry name" value="TYR_PHOSPHATASE_2"/>
    <property type="match status" value="1"/>
</dbReference>
<dbReference type="FunFam" id="3.10.20.90:FF:000082">
    <property type="entry name" value="Tyrosine-protein phosphatase non-receptor type 13"/>
    <property type="match status" value="1"/>
</dbReference>
<dbReference type="PRINTS" id="PR00700">
    <property type="entry name" value="PRTYPHPHTASE"/>
</dbReference>
<dbReference type="SUPFAM" id="SSF54236">
    <property type="entry name" value="Ubiquitin-like"/>
    <property type="match status" value="1"/>
</dbReference>
<feature type="domain" description="Tyrosine specific protein phosphatases" evidence="25">
    <location>
        <begin position="2199"/>
        <end position="2268"/>
    </location>
</feature>
<evidence type="ECO:0000256" key="19">
    <source>
        <dbReference type="PIRNR" id="PIRNR000933"/>
    </source>
</evidence>
<dbReference type="GO" id="GO:0036312">
    <property type="term" value="F:phosphatidylinositol 3-kinase regulatory subunit binding"/>
    <property type="evidence" value="ECO:0007669"/>
    <property type="project" value="TreeGrafter"/>
</dbReference>
<dbReference type="PROSITE" id="PS51377">
    <property type="entry name" value="KIND"/>
    <property type="match status" value="1"/>
</dbReference>
<dbReference type="Pfam" id="PF09379">
    <property type="entry name" value="FERM_N"/>
    <property type="match status" value="1"/>
</dbReference>
<dbReference type="InterPro" id="IPR019748">
    <property type="entry name" value="FERM_central"/>
</dbReference>
<dbReference type="SMART" id="SM01196">
    <property type="entry name" value="FERM_C"/>
    <property type="match status" value="1"/>
</dbReference>
<feature type="region of interest" description="Disordered" evidence="23">
    <location>
        <begin position="256"/>
        <end position="289"/>
    </location>
</feature>
<dbReference type="CDD" id="cd13187">
    <property type="entry name" value="FERM_C_PTPH13"/>
    <property type="match status" value="1"/>
</dbReference>
<dbReference type="FunFam" id="2.30.42.10:FF:000174">
    <property type="entry name" value="Tyrosine-protein phosphatase non-receptor type 13"/>
    <property type="match status" value="1"/>
</dbReference>
<dbReference type="InterPro" id="IPR000387">
    <property type="entry name" value="Tyr_Pase_dom"/>
</dbReference>
<dbReference type="SMART" id="SM00228">
    <property type="entry name" value="PDZ"/>
    <property type="match status" value="5"/>
</dbReference>
<dbReference type="SMART" id="SM00404">
    <property type="entry name" value="PTPc_motif"/>
    <property type="match status" value="1"/>
</dbReference>
<evidence type="ECO:0000256" key="16">
    <source>
        <dbReference type="ARBA" id="ARBA00058792"/>
    </source>
</evidence>
<dbReference type="InterPro" id="IPR029071">
    <property type="entry name" value="Ubiquitin-like_domsf"/>
</dbReference>
<dbReference type="PANTHER" id="PTHR46900:SF1">
    <property type="entry name" value="TYROSINE-PROTEIN PHOSPHATASE NON-RECEPTOR TYPE 13"/>
    <property type="match status" value="1"/>
</dbReference>
<feature type="domain" description="PDZ" evidence="27">
    <location>
        <begin position="1310"/>
        <end position="1398"/>
    </location>
</feature>
<feature type="domain" description="PDZ" evidence="27">
    <location>
        <begin position="904"/>
        <end position="990"/>
    </location>
</feature>
<keyword evidence="9 19" id="KW-0378">Hydrolase</keyword>
<dbReference type="FunFam" id="2.30.42.10:FF:000105">
    <property type="entry name" value="Tyrosine-protein phosphatase non-receptor type 13"/>
    <property type="match status" value="1"/>
</dbReference>
<feature type="region of interest" description="Disordered" evidence="23">
    <location>
        <begin position="1776"/>
        <end position="1814"/>
    </location>
</feature>
<dbReference type="Gene3D" id="1.20.80.10">
    <property type="match status" value="1"/>
</dbReference>
<dbReference type="Pfam" id="PF00595">
    <property type="entry name" value="PDZ"/>
    <property type="match status" value="5"/>
</dbReference>
<evidence type="ECO:0000256" key="15">
    <source>
        <dbReference type="ARBA" id="ARBA00051722"/>
    </source>
</evidence>
<dbReference type="PROSITE" id="PS50055">
    <property type="entry name" value="TYR_PHOSPHATASE_PTP"/>
    <property type="match status" value="1"/>
</dbReference>
<dbReference type="CDD" id="cd06696">
    <property type="entry name" value="PDZ4_PTPN13-like"/>
    <property type="match status" value="1"/>
</dbReference>
<dbReference type="CDD" id="cd14473">
    <property type="entry name" value="FERM_B-lobe"/>
    <property type="match status" value="1"/>
</dbReference>
<dbReference type="InterPro" id="IPR014352">
    <property type="entry name" value="FERM/acyl-CoA-bd_prot_sf"/>
</dbReference>
<dbReference type="InterPro" id="IPR000299">
    <property type="entry name" value="FERM_domain"/>
</dbReference>
<dbReference type="PROSITE" id="PS50106">
    <property type="entry name" value="PDZ"/>
    <property type="match status" value="5"/>
</dbReference>
<dbReference type="FunFam" id="2.30.42.10:FF:000084">
    <property type="entry name" value="Tyrosine-protein phosphatase non-receptor type 13"/>
    <property type="match status" value="1"/>
</dbReference>
<dbReference type="Proteomes" id="UP000694520">
    <property type="component" value="Chromosome 6"/>
</dbReference>
<evidence type="ECO:0000256" key="6">
    <source>
        <dbReference type="ARBA" id="ARBA00022490"/>
    </source>
</evidence>
<feature type="domain" description="PDZ" evidence="27">
    <location>
        <begin position="1598"/>
        <end position="1679"/>
    </location>
</feature>
<dbReference type="CDD" id="cd06697">
    <property type="entry name" value="PDZ5_PTPN13-like"/>
    <property type="match status" value="1"/>
</dbReference>
<comment type="subunit">
    <text evidence="17">Interacts (via the first PDZ domain) with PLEKHA1 and PLEKHA2. Interacts (via the second PDZ domain) with TNFRSF6 (Fas receptor) (via C-terminus). Interacts (via the second PDZ domain) with TRIP6 (via the third LIM domain and C-terminus). Interacts (via the third PDZ domain) with NGFR (via C-terminal SVP motif) and PKN2 (via C-terminus). Interacts (via the second or fourth PDZ domains) with PDLIM4 (via C-terminus only or via combined C-terminus and LIM domain, but not LIM domain only). Found in a complex with PDLIM4 and TRIP6. Interacts with PDLIM4; this interaction results in dephosphorylation of SRC 'Tyr-419' by this protein leading to its inactivation. Interacts with BRD7. Interacts with RAPGEF6. Interacts with ARHGAP29. Interacts with PIK3R2; dephosphorylates PIK3R2. Interacts with FBXL2. Interacts (via the FERM domain) with ENTR1. Found in a complex with ENTR1, PTPN13 and GIT1.</text>
</comment>
<evidence type="ECO:0000256" key="2">
    <source>
        <dbReference type="ARBA" id="ARBA00004245"/>
    </source>
</evidence>
<dbReference type="PRINTS" id="PR00935">
    <property type="entry name" value="BAND41"/>
</dbReference>
<evidence type="ECO:0000256" key="13">
    <source>
        <dbReference type="ARBA" id="ARBA00023242"/>
    </source>
</evidence>
<dbReference type="FunFam" id="3.90.190.10:FF:000034">
    <property type="entry name" value="Tyrosine-protein phosphatase non-receptor type 13"/>
    <property type="match status" value="1"/>
</dbReference>
<evidence type="ECO:0000256" key="5">
    <source>
        <dbReference type="ARBA" id="ARBA00013064"/>
    </source>
</evidence>
<dbReference type="CDD" id="cd23072">
    <property type="entry name" value="PDZ1_PTPN13-like"/>
    <property type="match status" value="1"/>
</dbReference>
<evidence type="ECO:0000259" key="27">
    <source>
        <dbReference type="PROSITE" id="PS50106"/>
    </source>
</evidence>
<keyword evidence="13" id="KW-0539">Nucleus</keyword>
<gene>
    <name evidence="29" type="primary">PTPN13</name>
</gene>
<dbReference type="SUPFAM" id="SSF50729">
    <property type="entry name" value="PH domain-like"/>
    <property type="match status" value="1"/>
</dbReference>
<dbReference type="Gene3D" id="3.10.20.90">
    <property type="entry name" value="Phosphatidylinositol 3-kinase Catalytic Subunit, Chain A, domain 1"/>
    <property type="match status" value="1"/>
</dbReference>
<evidence type="ECO:0000313" key="29">
    <source>
        <dbReference type="Ensembl" id="ENSBGRP00000026690.1"/>
    </source>
</evidence>
<organism evidence="29 30">
    <name type="scientific">Bos mutus grunniens</name>
    <name type="common">Wild yak</name>
    <name type="synonym">Bos grunniens</name>
    <dbReference type="NCBI Taxonomy" id="30521"/>
    <lineage>
        <taxon>Eukaryota</taxon>
        <taxon>Metazoa</taxon>
        <taxon>Chordata</taxon>
        <taxon>Craniata</taxon>
        <taxon>Vertebrata</taxon>
        <taxon>Euteleostomi</taxon>
        <taxon>Mammalia</taxon>
        <taxon>Eutheria</taxon>
        <taxon>Laurasiatheria</taxon>
        <taxon>Artiodactyla</taxon>
        <taxon>Ruminantia</taxon>
        <taxon>Pecora</taxon>
        <taxon>Bovidae</taxon>
        <taxon>Bovinae</taxon>
        <taxon>Bos</taxon>
    </lineage>
</organism>
<dbReference type="FunFam" id="2.30.42.10:FF:000086">
    <property type="entry name" value="Tyrosine-protein phosphatase non-receptor type 13"/>
    <property type="match status" value="1"/>
</dbReference>
<evidence type="ECO:0000259" key="26">
    <source>
        <dbReference type="PROSITE" id="PS50057"/>
    </source>
</evidence>
<feature type="domain" description="Tyrosine-protein phosphatase" evidence="24">
    <location>
        <begin position="2023"/>
        <end position="2277"/>
    </location>
</feature>
<feature type="compositionally biased region" description="Low complexity" evidence="23">
    <location>
        <begin position="1782"/>
        <end position="1796"/>
    </location>
</feature>
<feature type="domain" description="PDZ" evidence="27">
    <location>
        <begin position="1179"/>
        <end position="1264"/>
    </location>
</feature>
<dbReference type="InterPro" id="IPR019749">
    <property type="entry name" value="Band_41_domain"/>
</dbReference>
<evidence type="ECO:0000256" key="12">
    <source>
        <dbReference type="ARBA" id="ARBA00023212"/>
    </source>
</evidence>
<dbReference type="CDD" id="cd14597">
    <property type="entry name" value="PTPc-N13"/>
    <property type="match status" value="1"/>
</dbReference>
<feature type="compositionally biased region" description="Polar residues" evidence="23">
    <location>
        <begin position="1544"/>
        <end position="1553"/>
    </location>
</feature>
<dbReference type="InterPro" id="IPR011993">
    <property type="entry name" value="PH-like_dom_sf"/>
</dbReference>
<dbReference type="PIRSF" id="PIRSF000933">
    <property type="entry name" value="Tyr-Ptase_nr13"/>
    <property type="match status" value="1"/>
</dbReference>
<dbReference type="GO" id="GO:0005634">
    <property type="term" value="C:nucleus"/>
    <property type="evidence" value="ECO:0007669"/>
    <property type="project" value="UniProtKB-SubCell"/>
</dbReference>
<accession>A0A8B9XW47</accession>
<evidence type="ECO:0000256" key="18">
    <source>
        <dbReference type="ARBA" id="ARBA00072465"/>
    </source>
</evidence>
<dbReference type="GeneTree" id="ENSGT00940000155133"/>
<feature type="coiled-coil region" evidence="22">
    <location>
        <begin position="475"/>
        <end position="502"/>
    </location>
</feature>
<keyword evidence="10 19" id="KW-0904">Protein phosphatase</keyword>
<feature type="region of interest" description="Disordered" evidence="23">
    <location>
        <begin position="184"/>
        <end position="217"/>
    </location>
</feature>
<evidence type="ECO:0000256" key="20">
    <source>
        <dbReference type="PIRSR" id="PIRSR000933-50"/>
    </source>
</evidence>
<feature type="region of interest" description="Disordered" evidence="23">
    <location>
        <begin position="1522"/>
        <end position="1553"/>
    </location>
</feature>
<feature type="compositionally biased region" description="Basic and acidic residues" evidence="23">
    <location>
        <begin position="1143"/>
        <end position="1152"/>
    </location>
</feature>
<proteinExistence type="inferred from homology"/>
<dbReference type="InterPro" id="IPR036034">
    <property type="entry name" value="PDZ_sf"/>
</dbReference>
<evidence type="ECO:0000259" key="25">
    <source>
        <dbReference type="PROSITE" id="PS50056"/>
    </source>
</evidence>
<dbReference type="SMART" id="SM00194">
    <property type="entry name" value="PTPc"/>
    <property type="match status" value="1"/>
</dbReference>
<comment type="catalytic activity">
    <reaction evidence="15 19">
        <text>O-phospho-L-tyrosyl-[protein] + H2O = L-tyrosyl-[protein] + phosphate</text>
        <dbReference type="Rhea" id="RHEA:10684"/>
        <dbReference type="Rhea" id="RHEA-COMP:10136"/>
        <dbReference type="Rhea" id="RHEA-COMP:20101"/>
        <dbReference type="ChEBI" id="CHEBI:15377"/>
        <dbReference type="ChEBI" id="CHEBI:43474"/>
        <dbReference type="ChEBI" id="CHEBI:46858"/>
        <dbReference type="ChEBI" id="CHEBI:61978"/>
        <dbReference type="EC" id="3.1.3.48"/>
    </reaction>
</comment>
<feature type="compositionally biased region" description="Basic and acidic residues" evidence="23">
    <location>
        <begin position="190"/>
        <end position="205"/>
    </location>
</feature>
<comment type="function">
    <text evidence="19">Regulates negatively FAS-induced apoptosis and NGFR-mediated pro-apoptotic signaling.</text>
</comment>
<keyword evidence="11 22" id="KW-0175">Coiled coil</keyword>
<feature type="region of interest" description="Disordered" evidence="23">
    <location>
        <begin position="1935"/>
        <end position="1960"/>
    </location>
</feature>
<protein>
    <recommendedName>
        <fullName evidence="18 19">Tyrosine-protein phosphatase non-receptor type 13</fullName>
        <ecNumber evidence="5 19">3.1.3.48</ecNumber>
    </recommendedName>
</protein>
<evidence type="ECO:0000259" key="28">
    <source>
        <dbReference type="PROSITE" id="PS51377"/>
    </source>
</evidence>
<feature type="active site" description="Phosphocysteine intermediate" evidence="20">
    <location>
        <position position="2218"/>
    </location>
</feature>
<evidence type="ECO:0000256" key="11">
    <source>
        <dbReference type="ARBA" id="ARBA00023054"/>
    </source>
</evidence>
<dbReference type="FunFam" id="1.10.510.10:FF:000242">
    <property type="entry name" value="Tyrosine-protein phosphatase non-receptor type 13"/>
    <property type="match status" value="1"/>
</dbReference>
<evidence type="ECO:0000256" key="14">
    <source>
        <dbReference type="ARBA" id="ARBA00023273"/>
    </source>
</evidence>
<dbReference type="InterPro" id="IPR052074">
    <property type="entry name" value="NonRcpt_TyrProt_Phosphatase"/>
</dbReference>
<dbReference type="GO" id="GO:0005737">
    <property type="term" value="C:cytoplasm"/>
    <property type="evidence" value="ECO:0007669"/>
    <property type="project" value="UniProtKB-UniRule"/>
</dbReference>
<dbReference type="Pfam" id="PF00373">
    <property type="entry name" value="FERM_M"/>
    <property type="match status" value="1"/>
</dbReference>
<feature type="region of interest" description="Disordered" evidence="23">
    <location>
        <begin position="993"/>
        <end position="1161"/>
    </location>
</feature>
<evidence type="ECO:0000256" key="8">
    <source>
        <dbReference type="ARBA" id="ARBA00022737"/>
    </source>
</evidence>
<dbReference type="EC" id="3.1.3.48" evidence="5 19"/>
<dbReference type="SMART" id="SM00295">
    <property type="entry name" value="B41"/>
    <property type="match status" value="1"/>
</dbReference>
<evidence type="ECO:0000259" key="24">
    <source>
        <dbReference type="PROSITE" id="PS50055"/>
    </source>
</evidence>
<feature type="compositionally biased region" description="Polar residues" evidence="23">
    <location>
        <begin position="261"/>
        <end position="275"/>
    </location>
</feature>
<feature type="region of interest" description="Disordered" evidence="23">
    <location>
        <begin position="1405"/>
        <end position="1481"/>
    </location>
</feature>
<feature type="compositionally biased region" description="Low complexity" evidence="23">
    <location>
        <begin position="455"/>
        <end position="466"/>
    </location>
</feature>
<dbReference type="InterPro" id="IPR000242">
    <property type="entry name" value="PTP_cat"/>
</dbReference>
<dbReference type="Pfam" id="PF00102">
    <property type="entry name" value="Y_phosphatase"/>
    <property type="match status" value="1"/>
</dbReference>
<feature type="domain" description="KIND" evidence="28">
    <location>
        <begin position="3"/>
        <end position="190"/>
    </location>
</feature>
<evidence type="ECO:0000256" key="21">
    <source>
        <dbReference type="PIRSR" id="PIRSR000933-51"/>
    </source>
</evidence>
<feature type="binding site" evidence="21">
    <location>
        <begin position="2218"/>
        <end position="2224"/>
    </location>
    <ligand>
        <name>substrate</name>
    </ligand>
</feature>
<keyword evidence="7" id="KW-0597">Phosphoprotein</keyword>
<dbReference type="GO" id="GO:0030027">
    <property type="term" value="C:lamellipodium"/>
    <property type="evidence" value="ECO:0007669"/>
    <property type="project" value="UniProtKB-SubCell"/>
</dbReference>
<feature type="domain" description="PDZ" evidence="27">
    <location>
        <begin position="1693"/>
        <end position="1776"/>
    </location>
</feature>
<dbReference type="FunFam" id="2.30.42.10:FF:000129">
    <property type="entry name" value="Tyrosine-protein phosphatase non-receptor type 13"/>
    <property type="match status" value="1"/>
</dbReference>
<dbReference type="InterPro" id="IPR011019">
    <property type="entry name" value="KIND_dom"/>
</dbReference>
<dbReference type="Gene3D" id="2.30.42.10">
    <property type="match status" value="5"/>
</dbReference>
<dbReference type="Pfam" id="PF16599">
    <property type="entry name" value="PTN13_u3"/>
    <property type="match status" value="1"/>
</dbReference>
<dbReference type="SMART" id="SM00750">
    <property type="entry name" value="KIND"/>
    <property type="match status" value="1"/>
</dbReference>
<dbReference type="PANTHER" id="PTHR46900">
    <property type="entry name" value="TYROSINE-PROTEIN PHOSPHATASE NON-RECEPTOR TYPE 13"/>
    <property type="match status" value="1"/>
</dbReference>
<evidence type="ECO:0000256" key="9">
    <source>
        <dbReference type="ARBA" id="ARBA00022801"/>
    </source>
</evidence>
<keyword evidence="6 19" id="KW-0963">Cytoplasm</keyword>
<dbReference type="CDD" id="cd17195">
    <property type="entry name" value="FERM_F1_PTPN13"/>
    <property type="match status" value="1"/>
</dbReference>
<dbReference type="Gene3D" id="3.90.190.10">
    <property type="entry name" value="Protein tyrosine phosphatase superfamily"/>
    <property type="match status" value="1"/>
</dbReference>
<dbReference type="InterPro" id="IPR018980">
    <property type="entry name" value="FERM_PH-like_C"/>
</dbReference>
<feature type="compositionally biased region" description="Polar residues" evidence="23">
    <location>
        <begin position="1062"/>
        <end position="1072"/>
    </location>
</feature>
<evidence type="ECO:0000256" key="7">
    <source>
        <dbReference type="ARBA" id="ARBA00022553"/>
    </source>
</evidence>
<dbReference type="InterPro" id="IPR029021">
    <property type="entry name" value="Prot-tyrosine_phosphatase-like"/>
</dbReference>
<comment type="subcellular location">
    <subcellularLocation>
        <location evidence="3">Cell projection</location>
        <location evidence="3">Lamellipodium</location>
    </subcellularLocation>
    <subcellularLocation>
        <location evidence="2 19">Cytoplasm</location>
        <location evidence="2 19">Cytoskeleton</location>
    </subcellularLocation>
    <subcellularLocation>
        <location evidence="1">Nucleus</location>
    </subcellularLocation>
</comment>
<name>A0A8B9XW47_BOSMU</name>
<dbReference type="Gene3D" id="1.10.510.10">
    <property type="entry name" value="Transferase(Phosphotransferase) domain 1"/>
    <property type="match status" value="1"/>
</dbReference>
<dbReference type="GO" id="GO:0004725">
    <property type="term" value="F:protein tyrosine phosphatase activity"/>
    <property type="evidence" value="ECO:0007669"/>
    <property type="project" value="UniProtKB-UniRule"/>
</dbReference>
<dbReference type="Ensembl" id="ENSBGRT00000030800.1">
    <property type="protein sequence ID" value="ENSBGRP00000026690.1"/>
    <property type="gene ID" value="ENSBGRG00000016575.1"/>
</dbReference>
<evidence type="ECO:0000313" key="30">
    <source>
        <dbReference type="Proteomes" id="UP000694520"/>
    </source>
</evidence>
<comment type="similarity">
    <text evidence="4 19">Belongs to the protein-tyrosine phosphatase family. Non-receptor class subfamily.</text>
</comment>
<feature type="compositionally biased region" description="Low complexity" evidence="23">
    <location>
        <begin position="415"/>
        <end position="427"/>
    </location>
</feature>
<evidence type="ECO:0000256" key="23">
    <source>
        <dbReference type="SAM" id="MobiDB-lite"/>
    </source>
</evidence>
<dbReference type="CDD" id="cd06792">
    <property type="entry name" value="PDZ2-PTPN13_FRMPD2-like"/>
    <property type="match status" value="1"/>
</dbReference>
<keyword evidence="30" id="KW-1185">Reference proteome</keyword>
<feature type="compositionally biased region" description="Basic and acidic residues" evidence="23">
    <location>
        <begin position="1935"/>
        <end position="1955"/>
    </location>
</feature>
<feature type="binding site" evidence="21">
    <location>
        <position position="2188"/>
    </location>
    <ligand>
        <name>substrate</name>
    </ligand>
</feature>
<reference evidence="29" key="1">
    <citation type="submission" date="2019-05" db="EMBL/GenBank/DDBJ databases">
        <authorList>
            <person name="Zhang S."/>
            <person name="Liu J."/>
        </authorList>
    </citation>
    <scope>NUCLEOTIDE SEQUENCE [LARGE SCALE GENOMIC DNA]</scope>
</reference>
<dbReference type="SUPFAM" id="SSF50156">
    <property type="entry name" value="PDZ domain-like"/>
    <property type="match status" value="5"/>
</dbReference>
<dbReference type="InterPro" id="IPR003595">
    <property type="entry name" value="Tyr_Pase_cat"/>
</dbReference>
<evidence type="ECO:0000256" key="22">
    <source>
        <dbReference type="SAM" id="Coils"/>
    </source>
</evidence>
<reference evidence="29" key="3">
    <citation type="submission" date="2025-09" db="UniProtKB">
        <authorList>
            <consortium name="Ensembl"/>
        </authorList>
    </citation>
    <scope>IDENTIFICATION</scope>
</reference>
<comment type="function">
    <text evidence="16">Tyrosine phosphatase which negatively regulates FAS-induced apoptosis and NGFR-mediated pro-apoptotic signaling. May regulate phosphoinositide 3-kinase (PI3K) signaling through dephosphorylation of PIK3R2.</text>
</comment>
<dbReference type="Pfam" id="PF09380">
    <property type="entry name" value="FERM_C"/>
    <property type="match status" value="1"/>
</dbReference>
<evidence type="ECO:0000256" key="4">
    <source>
        <dbReference type="ARBA" id="ARBA00009649"/>
    </source>
</evidence>
<feature type="domain" description="FERM" evidence="26">
    <location>
        <begin position="574"/>
        <end position="874"/>
    </location>
</feature>
<feature type="region of interest" description="Disordered" evidence="23">
    <location>
        <begin position="414"/>
        <end position="472"/>
    </location>
</feature>
<feature type="compositionally biased region" description="Basic and acidic residues" evidence="23">
    <location>
        <begin position="428"/>
        <end position="443"/>
    </location>
</feature>
<dbReference type="PROSITE" id="PS50057">
    <property type="entry name" value="FERM_3"/>
    <property type="match status" value="1"/>
</dbReference>
<evidence type="ECO:0000256" key="17">
    <source>
        <dbReference type="ARBA" id="ARBA00065356"/>
    </source>
</evidence>
<keyword evidence="12 19" id="KW-0206">Cytoskeleton</keyword>
<dbReference type="FunFam" id="1.20.80.10:FF:000011">
    <property type="entry name" value="Tyrosine-protein phosphatase non-receptor type 13"/>
    <property type="match status" value="1"/>
</dbReference>
<dbReference type="CDD" id="cd06695">
    <property type="entry name" value="PDZ3_PTPN13_FRMPD2-like"/>
    <property type="match status" value="1"/>
</dbReference>
<dbReference type="InterPro" id="IPR035963">
    <property type="entry name" value="FERM_2"/>
</dbReference>
<dbReference type="Gene3D" id="2.30.29.30">
    <property type="entry name" value="Pleckstrin-homology domain (PH domain)/Phosphotyrosine-binding domain (PTB)"/>
    <property type="match status" value="1"/>
</dbReference>
<reference evidence="29" key="2">
    <citation type="submission" date="2025-08" db="UniProtKB">
        <authorList>
            <consortium name="Ensembl"/>
        </authorList>
    </citation>
    <scope>IDENTIFICATION</scope>
</reference>
<dbReference type="InterPro" id="IPR018979">
    <property type="entry name" value="FERM_N"/>
</dbReference>
<keyword evidence="14" id="KW-0966">Cell projection</keyword>
<evidence type="ECO:0000256" key="10">
    <source>
        <dbReference type="ARBA" id="ARBA00022912"/>
    </source>
</evidence>
<feature type="coiled-coil region" evidence="22">
    <location>
        <begin position="1574"/>
        <end position="1601"/>
    </location>
</feature>
<feature type="binding site" evidence="21">
    <location>
        <position position="2262"/>
    </location>
    <ligand>
        <name>substrate</name>
    </ligand>
</feature>
<evidence type="ECO:0000256" key="3">
    <source>
        <dbReference type="ARBA" id="ARBA00004510"/>
    </source>
</evidence>
<dbReference type="SUPFAM" id="SSF47031">
    <property type="entry name" value="Second domain of FERM"/>
    <property type="match status" value="1"/>
</dbReference>
<sequence>MHVSLAEALEVRGGPLQEEEIWAVLNQSAESLQELFRKVSIADPAALGFIISPWSLLLLPSGSVSFTDENISNQDLRAFTAPEVLQSQSLTSLSDVEKIHIYSLGMTLYWGADHEVPQSQPIKLGDHLNSILLGMCEDVVYARVSVRTVLDACSAHIRNSNCAPSFSYVKQLVKLVLGSLSGTDQLSRSSEQKPDRSQAIRDRLRGKGLPTGRSSTSDVLDTYKSPFCHQAFLNKGLSKSMGFLSIKDTRDEEDYFKDLSSDNNSGQEDSENSCSPYPFKSSGPEKKAVPGLDVLPKKKIWASSMDLLCTGDRDFSSGETDRYQRRLPEAVTVRTSTTPRKKEARYSDGSLALDIFGPQKMDPAFHTRDLPTSSAISSALDRIRERQKKLQVLREAMNVEEPVQRYKTYHSDLFSTSSESPSIISSESDFRQVRKSETSKRFESNSGLPGVDETPSQGQSQRPSRQYETPLEGNLINQEIMLKRQEEEMMQLQARMALRQSRLSLYPGDTIKASMLDITRDPLREIALETAMTQRKLRNFFGPEFVKMTIEPFISLDLPRSILTKKGKSEDNRRKVNIMLLSGQRLELTCDTKTICKDVFDMVVAHIGLVEHHLFALATLKDNEYFFVDSDLKLTKVAPEGWKEEPKKKSKASINFTLFFRIKFFMDDVSLIQHTLTCHQYYLQLRKDILEERIHCDDETSLLLASLALQAEYGDYQPEVHGVSYFRLEHYLPPRVMEKLDLSYIKEELPKLHNTYMGASEKETELEFLKVCQRLTEYGVHFHRVHPEKKSQTGILLGVCSKGVLVFEVHNGVRTLVLRFPWRETKKISFSKKKITLQNTSDGIKHAFQTDNSKICQYLLHLCSSQHKFQLQMRARQSNQDAQDIDVLHKRWSIASSPEREITLVNLKKDAQYGLGFQIIGGEKMGRLDLGVFISSVTPGGPADLDGCLKPGDRLISVNSVSLEGVSHHAAVEILQNAPEDVTLVISQPKEKLSKVPSTPVHMANGTKNYMKKPSHLQDGTVNSSEDHCWPRGTPRHISESSFGLSGGLREGSLSSQDSRTESASLSQSQVNGFFASHAADRSWQDSQRGSPSPSVISKATEKKWTSTDSNRSKAKNTGISDAPDYSDRGDSDMDEATYSSSQDHHIPKKESSSSMNTSNKMNFKTFPSSPPKPGDIFEVELAKNDNSLGISVTGGVNTSVRHGGIYVKAVIPKGAAESDGRIHKGDRVLAVNGVSLEGATHKQAVETLRNTGQVVHLLLEKGQSPASKEHVLQCTVSDPDTQGQAPEKMMTKMIHVKDYSFVTEENTFEVKLLKNSSGLGFSFSREDNVIPEQMNTSIVRVKKLFPGQPAAESGQIDVGDVILKVNGASLKGLSQQEVISALRGTSPEVSLLLCRPPPGVLPEIDPALSTPLHSPAQVPLNNSKDPPQTACAEQGTSSDENEMSDKNRRPCTSPSRRDSYSDSSGSGEDDLAKAPAKIPNMSWSSALQQTLSNMMSQAQSHHDTLRSQEDPICTMFYYPQKVPNKPEHEGSNPLPPRPLDVTPGQSCQSQSESVPINAMDKYHTHHTSEPTRQESLTSLKNDLENHLEDFELEVELLITLNKSEKGSLGFTVTKGNQSIGCYVHDVIQDPAKSDGRLRPGDRLIKVNDTDVTNMTHTDAVNLLRAAPRTVRLVLGRVLELPRMPVLPHLLPDITFTCNREELGFSLSGGRDSLHQVVYVSDISPRSIAATEGNLQLLDVIHYVNGVSTQGMTLEEAKRTLDMSLPSVVLKATRDGHPVVPSSKGSALSASKSAKANGPHIVEPCGKPSLTPNNSFSKVNGEEIIEILYPEGKCSTYQMKESANLILYKESDGQEDENYDDPQEAEVIQSLLDVVDEEAQNLLNQNNAAGDACVPGALKANEKLSEERAQDTYCDGSPLPEDFTESTKMNGCEEHCEEKGKSESLIQKSEEKKTEDDEITWESDELPIETTDHEDSNKEHPFLTNEELTTLPIIKVLPSGKYTGAKLKSVIRMLRGLLDQGIPSKELENLQELKPLDQCLIGQTKENRRKNRYKNILPYDATRVPLGDEGGYINASFIKIPVGREEFVYIACQGPLPTTVGDFWQMIWEQNSSVIAMMTQEVEGEKIKCQRYWPNVLGKSTMVSNRLRLALVRVQQLKGFVVRAMTLEDIQTGEVRHVSHLNFTAWPDHDTPSQPDDLLTFISYMRHVHRSGPIITHCSAGIGRSGTLICIDVVLGLISQDLEFDISDLVRCMRLQRHGMVQTEDQYIFCYQVILYVLTRLQAEEEQKEQPQPLK</sequence>
<evidence type="ECO:0000256" key="1">
    <source>
        <dbReference type="ARBA" id="ARBA00004123"/>
    </source>
</evidence>
<dbReference type="InterPro" id="IPR001478">
    <property type="entry name" value="PDZ"/>
</dbReference>